<dbReference type="SMART" id="SM00327">
    <property type="entry name" value="VWA"/>
    <property type="match status" value="1"/>
</dbReference>
<dbReference type="CDD" id="cd00198">
    <property type="entry name" value="vWFA"/>
    <property type="match status" value="1"/>
</dbReference>
<name>R1G8B7_9PSEU</name>
<keyword evidence="1" id="KW-0732">Signal</keyword>
<dbReference type="eggNOG" id="COG2304">
    <property type="taxonomic scope" value="Bacteria"/>
</dbReference>
<dbReference type="Pfam" id="PF00092">
    <property type="entry name" value="VWA"/>
    <property type="match status" value="1"/>
</dbReference>
<feature type="chain" id="PRO_5004360296" evidence="1">
    <location>
        <begin position="22"/>
        <end position="533"/>
    </location>
</feature>
<feature type="domain" description="VWFA" evidence="2">
    <location>
        <begin position="37"/>
        <end position="235"/>
    </location>
</feature>
<protein>
    <submittedName>
        <fullName evidence="3">von Willebrand factor type A</fullName>
    </submittedName>
</protein>
<gene>
    <name evidence="3" type="ORF">H480_15456</name>
</gene>
<dbReference type="EMBL" id="AOUO01000204">
    <property type="protein sequence ID" value="EOD67638.1"/>
    <property type="molecule type" value="Genomic_DNA"/>
</dbReference>
<dbReference type="InterPro" id="IPR002035">
    <property type="entry name" value="VWF_A"/>
</dbReference>
<dbReference type="AlphaFoldDB" id="R1G8B7"/>
<organism evidence="3 4">
    <name type="scientific">Amycolatopsis vancoresmycina DSM 44592</name>
    <dbReference type="NCBI Taxonomy" id="1292037"/>
    <lineage>
        <taxon>Bacteria</taxon>
        <taxon>Bacillati</taxon>
        <taxon>Actinomycetota</taxon>
        <taxon>Actinomycetes</taxon>
        <taxon>Pseudonocardiales</taxon>
        <taxon>Pseudonocardiaceae</taxon>
        <taxon>Amycolatopsis</taxon>
    </lineage>
</organism>
<dbReference type="InterPro" id="IPR036465">
    <property type="entry name" value="vWFA_dom_sf"/>
</dbReference>
<evidence type="ECO:0000313" key="3">
    <source>
        <dbReference type="EMBL" id="EOD67638.1"/>
    </source>
</evidence>
<dbReference type="PROSITE" id="PS50234">
    <property type="entry name" value="VWFA"/>
    <property type="match status" value="1"/>
</dbReference>
<evidence type="ECO:0000313" key="4">
    <source>
        <dbReference type="Proteomes" id="UP000014139"/>
    </source>
</evidence>
<feature type="signal peptide" evidence="1">
    <location>
        <begin position="1"/>
        <end position="21"/>
    </location>
</feature>
<comment type="caution">
    <text evidence="3">The sequence shown here is derived from an EMBL/GenBank/DDBJ whole genome shotgun (WGS) entry which is preliminary data.</text>
</comment>
<reference evidence="3 4" key="1">
    <citation type="submission" date="2013-02" db="EMBL/GenBank/DDBJ databases">
        <title>Draft genome sequence of Amycolatopsis vancoresmycina strain DSM 44592T.</title>
        <authorList>
            <person name="Kumar S."/>
            <person name="Kaur N."/>
            <person name="Kaur C."/>
            <person name="Raghava G.P.S."/>
            <person name="Mayilraj S."/>
        </authorList>
    </citation>
    <scope>NUCLEOTIDE SEQUENCE [LARGE SCALE GENOMIC DNA]</scope>
    <source>
        <strain evidence="3 4">DSM 44592</strain>
    </source>
</reference>
<evidence type="ECO:0000259" key="2">
    <source>
        <dbReference type="PROSITE" id="PS50234"/>
    </source>
</evidence>
<proteinExistence type="predicted"/>
<sequence length="533" mass="54291">MTAAFAFAAAAAFLPVVPAAAAPAGAPQANSPCGPLDVAFVVDDTGSMGPALTNIKSELGNIATAVQANSGNDYQLGLVTFKDDVTVRTDLAPLNLAAVTPQINALTPVGGNGEPEASDEAVNTAVNDLPAAGRPQTGDFSGTWRTNATKMVILVTDAHPGGFDDTFTAADQANAHLRAVQAANKGIKVSAVYVQTNALPGISTIMQDYATTTGGTYAATPASGAGAGAAILDALKNCRKTDVFIKDAPADTGVAPHGLNPIWTSPDIKVCTTLPPCAGTNPVVGAANYVVVTLNNPGPGGSGASTGHVEVSYTAQGGAALWPTDWIPIGSSPTVTVPAGTTQVTIPWAAVPGPGHFCLLARWISATDPMTSPELPGSNTLVNTRNNNNIAWHNVDTIKLRPGTPVTHPFTLGNPAADRPTPTDLLITQPGKPFAGGPGKVVIDLGKVLAERWRQSGQKGIGVRQVGETQVEITGGQQAVLQGLLIQPKERLETAVTFTAADAAAGTDFVVRVSQSSGDEDLGGVEFQLSAEG</sequence>
<dbReference type="PATRIC" id="fig|1292037.4.peg.2951"/>
<dbReference type="Gene3D" id="3.40.50.410">
    <property type="entry name" value="von Willebrand factor, type A domain"/>
    <property type="match status" value="1"/>
</dbReference>
<dbReference type="SUPFAM" id="SSF53300">
    <property type="entry name" value="vWA-like"/>
    <property type="match status" value="1"/>
</dbReference>
<accession>R1G8B7</accession>
<evidence type="ECO:0000256" key="1">
    <source>
        <dbReference type="SAM" id="SignalP"/>
    </source>
</evidence>
<dbReference type="Proteomes" id="UP000014139">
    <property type="component" value="Unassembled WGS sequence"/>
</dbReference>
<keyword evidence="4" id="KW-1185">Reference proteome</keyword>